<feature type="transmembrane region" description="Helical" evidence="19">
    <location>
        <begin position="168"/>
        <end position="191"/>
    </location>
</feature>
<evidence type="ECO:0000256" key="10">
    <source>
        <dbReference type="ARBA" id="ARBA00023186"/>
    </source>
</evidence>
<dbReference type="RefSeq" id="WP_285577317.1">
    <property type="nucleotide sequence ID" value="NZ_BSTJ01000009.1"/>
</dbReference>
<evidence type="ECO:0000256" key="14">
    <source>
        <dbReference type="ARBA" id="ARBA00033245"/>
    </source>
</evidence>
<feature type="domain" description="Membrane insertase YidC/Oxa/ALB C-terminal" evidence="20">
    <location>
        <begin position="36"/>
        <end position="251"/>
    </location>
</feature>
<dbReference type="InterPro" id="IPR047196">
    <property type="entry name" value="YidC_ALB_C"/>
</dbReference>
<evidence type="ECO:0000256" key="1">
    <source>
        <dbReference type="ARBA" id="ARBA00004651"/>
    </source>
</evidence>
<protein>
    <recommendedName>
        <fullName evidence="3">Membrane protein insertase YidC</fullName>
    </recommendedName>
    <alternativeName>
        <fullName evidence="15">Foldase YidC</fullName>
    </alternativeName>
    <alternativeName>
        <fullName evidence="14">Membrane integrase YidC</fullName>
    </alternativeName>
    <alternativeName>
        <fullName evidence="13">Membrane protein YidC</fullName>
    </alternativeName>
</protein>
<accession>A0A9W6S6C4</accession>
<proteinExistence type="inferred from homology"/>
<dbReference type="NCBIfam" id="TIGR03592">
    <property type="entry name" value="yidC_oxa1_cterm"/>
    <property type="match status" value="1"/>
</dbReference>
<evidence type="ECO:0000313" key="21">
    <source>
        <dbReference type="EMBL" id="GLY78258.1"/>
    </source>
</evidence>
<sequence length="343" mass="37565">MSFSFLDPLFEAVAWVIIQIHAGLSLIFPADSGWAWGLSIFLLTVLMRLIIFPLFVKQIHASRKMQELNPQVQALRKKYKKDKQRLNQEMMKLYQEAGANPLSGCLPLVVQFPIFISLYNVLRAISTTKPGQSKYGMSADLIQSAQHAHIFSASIPTTFVESFHDKHVGAMIVTLLAVVISSTTTFFTMRSSVGRSMQSMTADNPMMQSQKFLVYLSPLFGLFGLTLPLGVLIYWVTTNSWTLAQSHYVYKKYPMATAEGQAGADAKTGTAKTGTTKTGARTGTAKAGAAKTGAKAGVRAGTSVAGGKTRKKADAEPEPEDTPPGPKVVRQQPTRQTRSKRKR</sequence>
<dbReference type="EMBL" id="BSTJ01000009">
    <property type="protein sequence ID" value="GLY78258.1"/>
    <property type="molecule type" value="Genomic_DNA"/>
</dbReference>
<evidence type="ECO:0000256" key="7">
    <source>
        <dbReference type="ARBA" id="ARBA00022927"/>
    </source>
</evidence>
<feature type="coiled-coil region" evidence="17">
    <location>
        <begin position="69"/>
        <end position="96"/>
    </location>
</feature>
<evidence type="ECO:0000256" key="15">
    <source>
        <dbReference type="ARBA" id="ARBA00033342"/>
    </source>
</evidence>
<name>A0A9W6S6C4_9ACTN</name>
<feature type="transmembrane region" description="Helical" evidence="19">
    <location>
        <begin position="212"/>
        <end position="236"/>
    </location>
</feature>
<evidence type="ECO:0000256" key="2">
    <source>
        <dbReference type="ARBA" id="ARBA00010527"/>
    </source>
</evidence>
<feature type="transmembrane region" description="Helical" evidence="19">
    <location>
        <begin position="34"/>
        <end position="56"/>
    </location>
</feature>
<keyword evidence="9 19" id="KW-0472">Membrane</keyword>
<comment type="function">
    <text evidence="11">Required for the insertion and/or proper folding and/or complex formation of integral membrane proteins into the membrane. Involved in integration of membrane proteins that insert both dependently and independently of the Sec translocase complex, as well as at least some lipoproteins. Aids folding of multispanning membrane proteins.</text>
</comment>
<keyword evidence="23" id="KW-1185">Reference proteome</keyword>
<feature type="region of interest" description="Disordered" evidence="18">
    <location>
        <begin position="261"/>
        <end position="343"/>
    </location>
</feature>
<dbReference type="PANTHER" id="PTHR12428:SF65">
    <property type="entry name" value="CYTOCHROME C OXIDASE ASSEMBLY PROTEIN COX18, MITOCHONDRIAL"/>
    <property type="match status" value="1"/>
</dbReference>
<evidence type="ECO:0000313" key="23">
    <source>
        <dbReference type="Proteomes" id="UP001165074"/>
    </source>
</evidence>
<dbReference type="GO" id="GO:0051205">
    <property type="term" value="P:protein insertion into membrane"/>
    <property type="evidence" value="ECO:0007669"/>
    <property type="project" value="TreeGrafter"/>
</dbReference>
<comment type="caution">
    <text evidence="22">The sequence shown here is derived from an EMBL/GenBank/DDBJ whole genome shotgun (WGS) entry which is preliminary data.</text>
</comment>
<evidence type="ECO:0000256" key="5">
    <source>
        <dbReference type="ARBA" id="ARBA00022475"/>
    </source>
</evidence>
<evidence type="ECO:0000256" key="13">
    <source>
        <dbReference type="ARBA" id="ARBA00031538"/>
    </source>
</evidence>
<evidence type="ECO:0000256" key="8">
    <source>
        <dbReference type="ARBA" id="ARBA00022989"/>
    </source>
</evidence>
<evidence type="ECO:0000256" key="3">
    <source>
        <dbReference type="ARBA" id="ARBA00015325"/>
    </source>
</evidence>
<comment type="subcellular location">
    <subcellularLocation>
        <location evidence="1">Cell membrane</location>
        <topology evidence="1">Multi-pass membrane protein</topology>
    </subcellularLocation>
    <subcellularLocation>
        <location evidence="16">Membrane</location>
        <topology evidence="16">Multi-pass membrane protein</topology>
    </subcellularLocation>
</comment>
<keyword evidence="10" id="KW-0143">Chaperone</keyword>
<gene>
    <name evidence="21" type="ORF">Airi01_065250</name>
    <name evidence="22" type="ORF">Airi02_058280</name>
</gene>
<reference evidence="21" key="1">
    <citation type="submission" date="2023-03" db="EMBL/GenBank/DDBJ databases">
        <title>Actinoallomurus iriomotensis NBRC 103681.</title>
        <authorList>
            <person name="Ichikawa N."/>
            <person name="Sato H."/>
            <person name="Tonouchi N."/>
        </authorList>
    </citation>
    <scope>NUCLEOTIDE SEQUENCE</scope>
    <source>
        <strain evidence="21">NBRC 103681</strain>
    </source>
</reference>
<dbReference type="PANTHER" id="PTHR12428">
    <property type="entry name" value="OXA1"/>
    <property type="match status" value="1"/>
</dbReference>
<dbReference type="EMBL" id="BSTK01000009">
    <property type="protein sequence ID" value="GLY87899.1"/>
    <property type="molecule type" value="Genomic_DNA"/>
</dbReference>
<dbReference type="AlphaFoldDB" id="A0A9W6S6C4"/>
<dbReference type="InterPro" id="IPR028055">
    <property type="entry name" value="YidC/Oxa/ALB_C"/>
</dbReference>
<evidence type="ECO:0000313" key="22">
    <source>
        <dbReference type="EMBL" id="GLY87899.1"/>
    </source>
</evidence>
<dbReference type="InterPro" id="IPR001708">
    <property type="entry name" value="YidC/ALB3/OXA1/COX18"/>
</dbReference>
<evidence type="ECO:0000259" key="20">
    <source>
        <dbReference type="Pfam" id="PF02096"/>
    </source>
</evidence>
<evidence type="ECO:0000256" key="9">
    <source>
        <dbReference type="ARBA" id="ARBA00023136"/>
    </source>
</evidence>
<keyword evidence="6 16" id="KW-0812">Transmembrane</keyword>
<evidence type="ECO:0000256" key="6">
    <source>
        <dbReference type="ARBA" id="ARBA00022692"/>
    </source>
</evidence>
<feature type="compositionally biased region" description="Low complexity" evidence="18">
    <location>
        <begin position="261"/>
        <end position="302"/>
    </location>
</feature>
<comment type="subunit">
    <text evidence="12">Interacts with the Sec translocase complex via SecD. Specifically interacts with transmembrane segments of nascent integral membrane proteins during membrane integration.</text>
</comment>
<evidence type="ECO:0000256" key="18">
    <source>
        <dbReference type="SAM" id="MobiDB-lite"/>
    </source>
</evidence>
<evidence type="ECO:0000256" key="16">
    <source>
        <dbReference type="RuleBase" id="RU003945"/>
    </source>
</evidence>
<dbReference type="GO" id="GO:0015031">
    <property type="term" value="P:protein transport"/>
    <property type="evidence" value="ECO:0007669"/>
    <property type="project" value="UniProtKB-KW"/>
</dbReference>
<evidence type="ECO:0000256" key="11">
    <source>
        <dbReference type="ARBA" id="ARBA00025034"/>
    </source>
</evidence>
<dbReference type="GO" id="GO:0005886">
    <property type="term" value="C:plasma membrane"/>
    <property type="evidence" value="ECO:0007669"/>
    <property type="project" value="UniProtKB-SubCell"/>
</dbReference>
<dbReference type="NCBIfam" id="NF002350">
    <property type="entry name" value="PRK01315.1"/>
    <property type="match status" value="1"/>
</dbReference>
<keyword evidence="8 19" id="KW-1133">Transmembrane helix</keyword>
<dbReference type="Proteomes" id="UP001165074">
    <property type="component" value="Unassembled WGS sequence"/>
</dbReference>
<organism evidence="22 23">
    <name type="scientific">Actinoallomurus iriomotensis</name>
    <dbReference type="NCBI Taxonomy" id="478107"/>
    <lineage>
        <taxon>Bacteria</taxon>
        <taxon>Bacillati</taxon>
        <taxon>Actinomycetota</taxon>
        <taxon>Actinomycetes</taxon>
        <taxon>Streptosporangiales</taxon>
        <taxon>Thermomonosporaceae</taxon>
        <taxon>Actinoallomurus</taxon>
    </lineage>
</organism>
<keyword evidence="4" id="KW-0813">Transport</keyword>
<dbReference type="Proteomes" id="UP001165135">
    <property type="component" value="Unassembled WGS sequence"/>
</dbReference>
<keyword evidence="17" id="KW-0175">Coiled coil</keyword>
<keyword evidence="5" id="KW-1003">Cell membrane</keyword>
<evidence type="ECO:0000256" key="17">
    <source>
        <dbReference type="SAM" id="Coils"/>
    </source>
</evidence>
<reference evidence="22" key="2">
    <citation type="submission" date="2023-03" db="EMBL/GenBank/DDBJ databases">
        <title>Actinoallomurus iriomotensis NBRC 103684.</title>
        <authorList>
            <person name="Ichikawa N."/>
            <person name="Sato H."/>
            <person name="Tonouchi N."/>
        </authorList>
    </citation>
    <scope>NUCLEOTIDE SEQUENCE</scope>
    <source>
        <strain evidence="22">NBRC 103684</strain>
    </source>
</reference>
<keyword evidence="7" id="KW-0653">Protein transport</keyword>
<evidence type="ECO:0000256" key="19">
    <source>
        <dbReference type="SAM" id="Phobius"/>
    </source>
</evidence>
<comment type="similarity">
    <text evidence="2">Belongs to the OXA1/ALB3/YidC family. Type 1 subfamily.</text>
</comment>
<dbReference type="Pfam" id="PF02096">
    <property type="entry name" value="60KD_IMP"/>
    <property type="match status" value="1"/>
</dbReference>
<dbReference type="CDD" id="cd20070">
    <property type="entry name" value="5TM_YidC_Alb3"/>
    <property type="match status" value="1"/>
</dbReference>
<dbReference type="GO" id="GO:0032977">
    <property type="term" value="F:membrane insertase activity"/>
    <property type="evidence" value="ECO:0007669"/>
    <property type="project" value="InterPro"/>
</dbReference>
<evidence type="ECO:0000256" key="4">
    <source>
        <dbReference type="ARBA" id="ARBA00022448"/>
    </source>
</evidence>
<evidence type="ECO:0000256" key="12">
    <source>
        <dbReference type="ARBA" id="ARBA00026028"/>
    </source>
</evidence>